<evidence type="ECO:0000313" key="2">
    <source>
        <dbReference type="Proteomes" id="UP001082703"/>
    </source>
</evidence>
<protein>
    <submittedName>
        <fullName evidence="1">XkdX family protein</fullName>
    </submittedName>
</protein>
<proteinExistence type="predicted"/>
<comment type="caution">
    <text evidence="1">The sequence shown here is derived from an EMBL/GenBank/DDBJ whole genome shotgun (WGS) entry which is preliminary data.</text>
</comment>
<organism evidence="1 2">
    <name type="scientific">Caproiciproducens galactitolivorans</name>
    <dbReference type="NCBI Taxonomy" id="642589"/>
    <lineage>
        <taxon>Bacteria</taxon>
        <taxon>Bacillati</taxon>
        <taxon>Bacillota</taxon>
        <taxon>Clostridia</taxon>
        <taxon>Eubacteriales</taxon>
        <taxon>Acutalibacteraceae</taxon>
        <taxon>Caproiciproducens</taxon>
    </lineage>
</organism>
<dbReference type="InterPro" id="IPR010022">
    <property type="entry name" value="XkdX"/>
</dbReference>
<dbReference type="EMBL" id="JAPOHA010000018">
    <property type="protein sequence ID" value="MCY1715236.1"/>
    <property type="molecule type" value="Genomic_DNA"/>
</dbReference>
<gene>
    <name evidence="1" type="ORF">OUY18_13355</name>
</gene>
<name>A0ABT4BWG0_9FIRM</name>
<sequence>MDFWSTAYRYKWATKDQLKEATALNLITADQYKEITGEIYK</sequence>
<reference evidence="1 2" key="1">
    <citation type="submission" date="2022-11" db="EMBL/GenBank/DDBJ databases">
        <authorList>
            <person name="Caiyu Z."/>
        </authorList>
    </citation>
    <scope>NUCLEOTIDE SEQUENCE [LARGE SCALE GENOMIC DNA]</scope>
    <source>
        <strain evidence="1 2">YR-4</strain>
    </source>
</reference>
<evidence type="ECO:0000313" key="1">
    <source>
        <dbReference type="EMBL" id="MCY1715236.1"/>
    </source>
</evidence>
<dbReference type="Pfam" id="PF09693">
    <property type="entry name" value="Phage_XkdX"/>
    <property type="match status" value="1"/>
</dbReference>
<accession>A0ABT4BWG0</accession>
<dbReference type="RefSeq" id="WP_268059272.1">
    <property type="nucleotide sequence ID" value="NZ_JAPOHA010000018.1"/>
</dbReference>
<keyword evidence="2" id="KW-1185">Reference proteome</keyword>
<dbReference type="Proteomes" id="UP001082703">
    <property type="component" value="Unassembled WGS sequence"/>
</dbReference>